<dbReference type="InterPro" id="IPR028087">
    <property type="entry name" value="Tad_N"/>
</dbReference>
<keyword evidence="5" id="KW-1185">Reference proteome</keyword>
<accession>A0A7M2WV84</accession>
<dbReference type="RefSeq" id="WP_206291379.1">
    <property type="nucleotide sequence ID" value="NZ_CP063458.1"/>
</dbReference>
<proteinExistence type="predicted"/>
<dbReference type="EMBL" id="CP063458">
    <property type="protein sequence ID" value="QOV88400.1"/>
    <property type="molecule type" value="Genomic_DNA"/>
</dbReference>
<dbReference type="KEGG" id="hbs:IPV69_19405"/>
<evidence type="ECO:0000259" key="3">
    <source>
        <dbReference type="Pfam" id="PF13400"/>
    </source>
</evidence>
<sequence>MTDPCKAAIRWCHRRFHVDDRGNLGILLLMTIWALVLLIAMVWNTGELATRRRHVQAAADSAAHASNQWVSRTTNLTASSNLVMSQNASAEVMLRSVTPTRNDIQKRFDGERRRAIQLRDGDRKSEPEEGIPDCEYFEELLGFGSWSGKGRGQERKKELTALTPDVLRALDMVLPLLQAQQAQRLSQDMNTALQQNRFILDWLLDTYIGPVGGASGTPAPVPSPSSFTPVGAPVSDWITNQVRPRLEDILATLDVEQSWLDKWVAQTAPALSTTPEELRQVRFEIFDYQNQIRDLTPAVVEEQRNALATMYKVETSASVPGRLSEGEPTPVTAPVTTSASVGGETVQDSIRQRYPGATARRWGSPSPEVYVDPINVNVDHSAIWHPGSGSSVDGVVLENATYSGSVSVGGGDWGRIPCAPLNRYVNDRVYRDREGLRTEPRAIDGVRSDLRGRVHPPPSPPTISPLPNQVDEPTTTTPPPNPAPRVSLPPRQIPSLPLPQELTQANRDAITAVNDRIREYNRELRDFVSDLRRLENAVARMHDHLHSLTDVSSQRFADATWLGHVDRNRDLVLRLMGSDKHFMVLATYQLHHIPDWAIDGMRADVQRHVYNLIYSRSINPVTRRLQQEIYQWALGVLGGSLPQGTPRSTINNRARQFAQQAAPPAAQNAVRRAAETVSREVAAEWIRRPWPYEIAPPTEEVPPARGLSDDERKKHFTSLAAALTTDQSSARTLLAKYFKTDSGPMVAFAQSEIFNWMEFQEGYGASDRYDRITFYGHGDMGGSPRPWRLGSPGGWNWEPRLAHSDALAQAIADGEHFRGLFEKGGVNANGNSDSDSIQTLATH</sequence>
<dbReference type="Proteomes" id="UP000593765">
    <property type="component" value="Chromosome"/>
</dbReference>
<evidence type="ECO:0000256" key="1">
    <source>
        <dbReference type="SAM" id="MobiDB-lite"/>
    </source>
</evidence>
<name>A0A7M2WV84_9BACT</name>
<feature type="region of interest" description="Disordered" evidence="1">
    <location>
        <begin position="319"/>
        <end position="347"/>
    </location>
</feature>
<feature type="compositionally biased region" description="Pro residues" evidence="1">
    <location>
        <begin position="455"/>
        <end position="464"/>
    </location>
</feature>
<feature type="compositionally biased region" description="Basic and acidic residues" evidence="1">
    <location>
        <begin position="440"/>
        <end position="452"/>
    </location>
</feature>
<keyword evidence="2" id="KW-1133">Transmembrane helix</keyword>
<gene>
    <name evidence="4" type="ORF">IPV69_19405</name>
</gene>
<evidence type="ECO:0000313" key="5">
    <source>
        <dbReference type="Proteomes" id="UP000593765"/>
    </source>
</evidence>
<keyword evidence="2" id="KW-0812">Transmembrane</keyword>
<evidence type="ECO:0000313" key="4">
    <source>
        <dbReference type="EMBL" id="QOV88400.1"/>
    </source>
</evidence>
<dbReference type="AlphaFoldDB" id="A0A7M2WV84"/>
<feature type="transmembrane region" description="Helical" evidence="2">
    <location>
        <begin position="24"/>
        <end position="43"/>
    </location>
</feature>
<keyword evidence="2" id="KW-0472">Membrane</keyword>
<feature type="domain" description="Putative Flp pilus-assembly TadG-like N-terminal" evidence="3">
    <location>
        <begin position="22"/>
        <end position="65"/>
    </location>
</feature>
<evidence type="ECO:0000256" key="2">
    <source>
        <dbReference type="SAM" id="Phobius"/>
    </source>
</evidence>
<protein>
    <recommendedName>
        <fullName evidence="3">Putative Flp pilus-assembly TadG-like N-terminal domain-containing protein</fullName>
    </recommendedName>
</protein>
<dbReference type="Pfam" id="PF13400">
    <property type="entry name" value="Tad"/>
    <property type="match status" value="1"/>
</dbReference>
<feature type="compositionally biased region" description="Low complexity" evidence="1">
    <location>
        <begin position="328"/>
        <end position="341"/>
    </location>
</feature>
<organism evidence="4 5">
    <name type="scientific">Humisphaera borealis</name>
    <dbReference type="NCBI Taxonomy" id="2807512"/>
    <lineage>
        <taxon>Bacteria</taxon>
        <taxon>Pseudomonadati</taxon>
        <taxon>Planctomycetota</taxon>
        <taxon>Phycisphaerae</taxon>
        <taxon>Tepidisphaerales</taxon>
        <taxon>Tepidisphaeraceae</taxon>
        <taxon>Humisphaera</taxon>
    </lineage>
</organism>
<reference evidence="4 5" key="1">
    <citation type="submission" date="2020-10" db="EMBL/GenBank/DDBJ databases">
        <title>Wide distribution of Phycisphaera-like planctomycetes from WD2101 soil group in peatlands and genome analysis of the first cultivated representative.</title>
        <authorList>
            <person name="Dedysh S.N."/>
            <person name="Beletsky A.V."/>
            <person name="Ivanova A."/>
            <person name="Kulichevskaya I.S."/>
            <person name="Suzina N.E."/>
            <person name="Philippov D.A."/>
            <person name="Rakitin A.L."/>
            <person name="Mardanov A.V."/>
            <person name="Ravin N.V."/>
        </authorList>
    </citation>
    <scope>NUCLEOTIDE SEQUENCE [LARGE SCALE GENOMIC DNA]</scope>
    <source>
        <strain evidence="4 5">M1803</strain>
    </source>
</reference>
<feature type="region of interest" description="Disordered" evidence="1">
    <location>
        <begin position="440"/>
        <end position="500"/>
    </location>
</feature>